<feature type="domain" description="Carrier" evidence="5">
    <location>
        <begin position="4362"/>
        <end position="4437"/>
    </location>
</feature>
<dbReference type="InterPro" id="IPR020806">
    <property type="entry name" value="PKS_PP-bd"/>
</dbReference>
<keyword evidence="4" id="KW-0677">Repeat</keyword>
<protein>
    <submittedName>
        <fullName evidence="6">Amino acid adenylation domain-containing protein</fullName>
    </submittedName>
</protein>
<dbReference type="InterPro" id="IPR010071">
    <property type="entry name" value="AA_adenyl_dom"/>
</dbReference>
<dbReference type="InterPro" id="IPR020802">
    <property type="entry name" value="TesA-like"/>
</dbReference>
<dbReference type="PROSITE" id="PS00012">
    <property type="entry name" value="PHOSPHOPANTETHEINE"/>
    <property type="match status" value="4"/>
</dbReference>
<dbReference type="InterPro" id="IPR000873">
    <property type="entry name" value="AMP-dep_synth/lig_dom"/>
</dbReference>
<dbReference type="Gene3D" id="3.30.559.10">
    <property type="entry name" value="Chloramphenicol acetyltransferase-like domain"/>
    <property type="match status" value="4"/>
</dbReference>
<dbReference type="InterPro" id="IPR025110">
    <property type="entry name" value="AMP-bd_C"/>
</dbReference>
<dbReference type="Gene3D" id="3.40.50.12780">
    <property type="entry name" value="N-terminal domain of ligase-like"/>
    <property type="match status" value="2"/>
</dbReference>
<dbReference type="PROSITE" id="PS50075">
    <property type="entry name" value="CARRIER"/>
    <property type="match status" value="4"/>
</dbReference>
<organism evidence="6 7">
    <name type="scientific">Kutzneria chonburiensis</name>
    <dbReference type="NCBI Taxonomy" id="1483604"/>
    <lineage>
        <taxon>Bacteria</taxon>
        <taxon>Bacillati</taxon>
        <taxon>Actinomycetota</taxon>
        <taxon>Actinomycetes</taxon>
        <taxon>Pseudonocardiales</taxon>
        <taxon>Pseudonocardiaceae</taxon>
        <taxon>Kutzneria</taxon>
    </lineage>
</organism>
<name>A0ABV6N7H6_9PSEU</name>
<feature type="domain" description="Carrier" evidence="5">
    <location>
        <begin position="3327"/>
        <end position="3402"/>
    </location>
</feature>
<dbReference type="RefSeq" id="WP_379794593.1">
    <property type="nucleotide sequence ID" value="NZ_JBHLUD010000015.1"/>
</dbReference>
<dbReference type="Pfam" id="PF00668">
    <property type="entry name" value="Condensation"/>
    <property type="match status" value="4"/>
</dbReference>
<dbReference type="SMART" id="SM00823">
    <property type="entry name" value="PKS_PP"/>
    <property type="match status" value="4"/>
</dbReference>
<dbReference type="Pfam" id="PF00501">
    <property type="entry name" value="AMP-binding"/>
    <property type="match status" value="4"/>
</dbReference>
<dbReference type="Gene3D" id="3.30.300.30">
    <property type="match status" value="5"/>
</dbReference>
<dbReference type="InterPro" id="IPR036736">
    <property type="entry name" value="ACP-like_sf"/>
</dbReference>
<dbReference type="InterPro" id="IPR023213">
    <property type="entry name" value="CAT-like_dom_sf"/>
</dbReference>
<evidence type="ECO:0000313" key="7">
    <source>
        <dbReference type="Proteomes" id="UP001589810"/>
    </source>
</evidence>
<gene>
    <name evidence="6" type="ORF">ACFFH7_42460</name>
</gene>
<dbReference type="Gene3D" id="3.40.50.150">
    <property type="entry name" value="Vaccinia Virus protein VP39"/>
    <property type="match status" value="1"/>
</dbReference>
<accession>A0ABV6N7H6</accession>
<dbReference type="CDD" id="cd12117">
    <property type="entry name" value="A_NRPS_Srf_like"/>
    <property type="match status" value="1"/>
</dbReference>
<evidence type="ECO:0000256" key="4">
    <source>
        <dbReference type="ARBA" id="ARBA00022737"/>
    </source>
</evidence>
<feature type="domain" description="Carrier" evidence="5">
    <location>
        <begin position="931"/>
        <end position="1006"/>
    </location>
</feature>
<dbReference type="InterPro" id="IPR001031">
    <property type="entry name" value="Thioesterase"/>
</dbReference>
<dbReference type="PANTHER" id="PTHR45527:SF1">
    <property type="entry name" value="FATTY ACID SYNTHASE"/>
    <property type="match status" value="1"/>
</dbReference>
<dbReference type="SUPFAM" id="SSF52777">
    <property type="entry name" value="CoA-dependent acyltransferases"/>
    <property type="match status" value="8"/>
</dbReference>
<feature type="domain" description="Carrier" evidence="5">
    <location>
        <begin position="2313"/>
        <end position="2388"/>
    </location>
</feature>
<evidence type="ECO:0000313" key="6">
    <source>
        <dbReference type="EMBL" id="MFC0548232.1"/>
    </source>
</evidence>
<dbReference type="InterPro" id="IPR009081">
    <property type="entry name" value="PP-bd_ACP"/>
</dbReference>
<dbReference type="InterPro" id="IPR006162">
    <property type="entry name" value="Ppantetheine_attach_site"/>
</dbReference>
<proteinExistence type="predicted"/>
<dbReference type="InterPro" id="IPR042099">
    <property type="entry name" value="ANL_N_sf"/>
</dbReference>
<reference evidence="6 7" key="1">
    <citation type="submission" date="2024-09" db="EMBL/GenBank/DDBJ databases">
        <authorList>
            <person name="Sun Q."/>
            <person name="Mori K."/>
        </authorList>
    </citation>
    <scope>NUCLEOTIDE SEQUENCE [LARGE SCALE GENOMIC DNA]</scope>
    <source>
        <strain evidence="6 7">TBRC 1432</strain>
    </source>
</reference>
<evidence type="ECO:0000256" key="2">
    <source>
        <dbReference type="ARBA" id="ARBA00022450"/>
    </source>
</evidence>
<dbReference type="InterPro" id="IPR029063">
    <property type="entry name" value="SAM-dependent_MTases_sf"/>
</dbReference>
<dbReference type="CDD" id="cd19540">
    <property type="entry name" value="LCL_NRPS-like"/>
    <property type="match status" value="3"/>
</dbReference>
<dbReference type="Proteomes" id="UP001589810">
    <property type="component" value="Unassembled WGS sequence"/>
</dbReference>
<sequence>MTSTQSGLADVLPLSPLQEGLLFHATYDEQAVDVYAVQLVFELAGRVDGERLRQAVDALLRRHPNLRAAFWQQGLDRAVQVVPHQVSVPFTELADDKDLDRILEEDRATPFDFARPPLLRCMLVKRSDEHYTFVFTTHHILIDGWSMPLLVQELFHLYGSYGDDSGLPAATPYRNYLSWLAGQDPAVAKAAWADALHGLEEPTLLAPADPGRPNLFPEQISVVLPAELTSKLRSAARGAGLTVNTLVQGAWAMVIGYLSGRDDVVFGATMAGRPPEVPGIESMLGLFINTLPVRVRLQPGDSLRNALSRVQDEQSRLISHQHLGLTEIQRAAGHRELFDAVVVFENYPLDRGVLTSEAGGMRMTGISVNDATHYPLSLLVIPGETTTLRLDYRPDLFDSTAAQSIVDRFAALLATIADDIDVPIGRINLLSPREKLALVATAGPTEDVPADSLADLFEEQVRRAPEATAVRFENESLTYAELNERANRLAHNLIAQGVGPESVVALQLPRSTEMIVALVAILKAGGAYLPIDPEYPPARIEYMLSDAAPDLVLDLETVQGDGPSTNPVVRRKPSNPVYVIYTSGSTGTPKGIVMPQSVLVNLVCWHQREIGGGVGTVTAQFTTISFDVAAQEILSALLFGKTLAIPTDETRRSAELFAQWLRDNEVNELFAPNLVIEAVCQAALEQDIQLPALTHIAQAGEAMTLGEQIRGFHRAGSTPQLHNHYGPAETHVVTASTVPSDIEQWPHHPPIGRSIANSRVYVLDAALRPVPQGVVGELYIAGDALARGYLGRPDLSATRFVADPFGDNGSRMYRTGDLTRWSALGELEFVGRVDHQVKLRGFRVELGEVEAVVAACPGVTRAAVIARDASLVAYVVGTVEPAAIRAFVADRLPDYMVPSAVMVLDDLPLNANGKLDRAALPEPVAEAKGREPRSVVEEVLCSLFAEVLGVPQVGVDDGFFELGGHSLLATRLVSRIRTVLGAELTVRSLFEAPTVAGLAQAVDGRDGERRPALVPAVRGERVPLSSAQRRLWFLHRIEGPSATYNIPIGLRMSGELNLTALRAAVRDIVARHETLRTVLPEADGVPYQHVLPEAIPVFATVRVTEDELPQAIAEAGRYTFDLATELPLRVTLFQLSEQEHVLCLLLHHIAGDGWSLAPLVRDLGMAYAARRDGGRPAWPDLPVQYVDYTLWQQDLLGSEDDPNSLAAKQLQHWTTELAGAPQQLDLPADHRRPAVARFRGQTVPFELDEHVHAALSKLARDNQVTLFMVFQAAFATLLTRMGAGTDIPIGSPIAGRTDEAMDNLVGFFVNTLVLRTDTSGDPSFRDLLSRVRKAGLAAFAHQDLPFEKLVEHLQPERSLSRNPLFQVLLAFQNMPGGLTEFPGLTITTEPVRVDFAKFDLALAVRERFEGGIEGDFEFNTDLFERGTVEAFGQRLVGVLAAVAADPKRPISQLDVMVPGERDRLVIEHNATPTAGDADTVPALFRQRVAEAPDATAVVFEGEQLTYAELDDRSNRLARLLIASGAGAERLVALGLPRSIDLVVAQLAVLKAGAAYLPVDPDYPSERIAYMLGDAKPALLLTHTDLASRWPDLPTIFLDGLELDRYSAQAPEVSVSVAHPAYVIYTSGSTGRPKGVVASHFGAKALVSSQRERLGVGAGSRVLQFASTSFDAAFWELCMGLLSGATLVLAPADRLLPGNALVTLLTQQRITHVTLPPAALPVMAPQEWPTGVTLVVAGEATAPDLVERWSEGRVMINAYGPTETTVCATMSTPLTGAVVPPIGSPIMDARMYVLDDQLRPVPTGAVGELYLAGAGLARGYLNRPDLSATRFLADPFGPAGARMYRSGDLGRWRADGTLEFVGRVDDQVKVRGFRIELGEVEAALSECPEVSQAAVIARDGQLVGYIVPAEDSEQLDVEHVDEWQRTYESVYENAGSGEFGQNFEGWNSSYDGTPIPLEQMREWRDATVQRILALQPKRVLELGVGSGLIMAEVAPHCEAYWGSDFSTAVIDALQAQIAERPDYAAKVQLKAAAAHELDGFPTGHFDVVVINSVSQYFPNAAYLHDVITGALALLAPGGTVFVGDVRNLRTLPALHAAMEHGRTERELVVAPEFFASIPGVAAVDIQLERGSFHNELTRHRYHVALHKDTAQVVDVADAPVLEWTDLDALRVALVGEQLRVVNVPNSRLFTERGGSTPVDVEEFHALGEELGYRVAVTWAADDLVDVVFTTADGVLDGVYRPLEDGSPSTNEPSRIQHKPALAASIRTRLGNWLPKHMVPAFVVVLDEMPLTPNGKVDRKALPAPDLAAGSTGRAPRNSREQVLCTLFAEVLGVPEVGIEDNFFDMGGHSLLATRLVSRIRATLAAEIGVRDLFEAPTVESLALALDTADQARPPLVAGPRPELVPLSFAQRRLWFLNQLEGPSPTYNIPLPLRLAGPIDQDAMRLALSDLVARHESLRTVFPAHNGVPYQEILADATPVLEVAEFTDDAVANAARHCFDLAGELPIRAWLFENGPEDHVLLVLLHHIAADGWSWSPLARDLATAYAARRDGAAPTWAPLPVQYADYTLWQQDLLDGLMDEQLAYWERALAGIPEQLELPTDRPRPAVAGHDGDAVPFRIENRLYRGLLDLAKDSQATVFMVLQAAFAALLTRMGAGTDIPIGSPIAGRTDEALDDLVGFFVNTLVLRTDTSGDPSFRELLDRVRATSLSAYANQDLPFEKLVEHLQPERSLSRHPLFQVMVAFQNSVSADLDLPGLDAKLETTGVGIAKFDLHLSIAERARVIDCALEYRSDLFDRSTVAAMTDRLYRLLEFAVASPDRPIGTFDLVTADEREALLAAGTGVTLPAPEVSVPELFEAAVAKTPDARAVLFEGESVTFAELNARANRVAHALIARGVRPETVVALAMPRSIEMVVALVGILKAGAAYLPIDPDYPASRVEFMLADAAPALVLTPEVVSELDGPDSNPEVAIAQGNPAYLVYTSGSTGRPKAVVMPTSGLVNLLTWHQWRFADRPGTVTAQFTAIGFDFSVQEILATLVTGRTLAVPTEDVRRSAELLVGWLDANAVSELYAPNLVIEAMVEAAAEQGTELPALTDVLQGGEALTLSPRVRAFFDRPGRRLHNVYGPAETHACTTDSLPENVVDWPAIASIGDTVANDRVYVLDNALRLVPRGVVGELYVAGNGLARGYFNRPDISSTRFVADPFSAGRMYRTGDLVRWSSTGALEFVGRADDQVKIRGFRVELGEVEAVVACCPGVSRAAVLVRDKALVAYVTGADLVPATVREYVAGRLPDYMVPTSVVVLDEFPLTVNGKLDRKALPAPVLDSSQREPRTVVEEVLCSLFAEVLNRPQVGVDDGFFELGGHSLLATRLVSRVRSVLGVELSVRSLFEAPTVAGLARVVGDIGDDARPTLAPYERGDRLPLSFAQQRLWFLHRVEGPSPTYNLPFALRLTGALNEAALQAAVDALVARHESLRTIFPDEDGVPYQEILDDVSVAIKVVPTTPDDLPELLAASVREGIDLASELPLRVTLFRLSAHEHVLCLLLHHIAGDGWSLAPLVRDLTTAYAARRNGVAPRWQPLPVQYADYTLWQQELLGTDDDPDSVVSKQIEFWRGALAGAPDEIDLPTDYPRPAVSASDGDTVLFHIEPPLHAALTDLARGTGASLFMVLQAAFATLLTRMGAGTDIPIGTPIAGRTDEALDDLVGFFVNTLVLRTDTSGDPSFRELLDRVRAVNLAAYANQDLPFERLVEAVNPERTLSRHPLFQVMLALQNTPEAALRLPGLDAAVEPFGIGIAKFDLTVNLTERGDNGGIDAVIEYRRDLFERATAAALTERFLRVLATVAADPERSIGDIDVLKEAEHAAIAGGLAGLPAPYGVDSTVAHRFAEQADRTPDAVAVRDGFRSLTYRELDAQANRVANLVLEHGSPTVAVHMERSVDLVVAVLGILKAGSAYVPLHHGYPVDRMRHVIAETGARVLLADRTQPEFDCTVLTVADASVYAATDPGIAGNPDALAYVMYTSGSTGVPKGVAITQRDVLSLAFDRCWRSGPGERVLLHSPHAFDISTYELWVPLLGGGEIVVAPAGDLDVSVLRQLIRDERITCLMLTAGLFGVLADESPDCFAGVREVWTGGDVVSATAVRRVQNACPDTVIQVLYGPTETTLGVTHYTVDPAHVPATMPIGRPLDGVHCYVLDEKLRPVAKGVSGELYLSGEGLARGYLGRPGLTAERFVANPFDGSRMYRTGDLVRWRDGGLLEFVGRADDQVKIRGFRVELGEVETAVATHPDVTRAAVVVREVQPGDKRLVGYLVADEPDLDDLRRHLTGLLPDYMVPSAFVLVDQIPLTANGKVDLKALPAPAWSSGDSEGPRTPQEEVLCGLFAEVLGLAKVGRDEGFFDLGGHSLLVTRLVGRISATLGVQVGIRDLFESPTVAALAQRLASGGAGGSLDVVLPLRANGTLPPLFCVHPAGGIGWIYSGLMRHLPAERPIIALQARGLDGSPDLPGTIEEMAADYVEQIRKTQPGGPYHLLGWSFGGMVAHEIAVQLQAAGERIELLSVLDAFPASFEEGHVLTEREIMILLLNAVGQRPESLGDRPLTPETVKAVLRAEGSALANLSERDLESMLAVFVNNSTLIQHFQPKVYDGDLLFFTAARGRTAESSTVEAWRPHVTGALANTDIDADHGGMTQPDALAGVAAVLNRK</sequence>
<evidence type="ECO:0000259" key="5">
    <source>
        <dbReference type="PROSITE" id="PS50075"/>
    </source>
</evidence>
<dbReference type="InterPro" id="IPR013217">
    <property type="entry name" value="Methyltransf_12"/>
</dbReference>
<dbReference type="Pfam" id="PF00550">
    <property type="entry name" value="PP-binding"/>
    <property type="match status" value="4"/>
</dbReference>
<dbReference type="InterPro" id="IPR029058">
    <property type="entry name" value="AB_hydrolase_fold"/>
</dbReference>
<dbReference type="Gene3D" id="3.40.50.980">
    <property type="match status" value="4"/>
</dbReference>
<evidence type="ECO:0000256" key="1">
    <source>
        <dbReference type="ARBA" id="ARBA00001957"/>
    </source>
</evidence>
<dbReference type="NCBIfam" id="NF003417">
    <property type="entry name" value="PRK04813.1"/>
    <property type="match status" value="5"/>
</dbReference>
<dbReference type="Gene3D" id="1.10.1200.10">
    <property type="entry name" value="ACP-like"/>
    <property type="match status" value="3"/>
</dbReference>
<dbReference type="InterPro" id="IPR020845">
    <property type="entry name" value="AMP-binding_CS"/>
</dbReference>
<dbReference type="CDD" id="cd02440">
    <property type="entry name" value="AdoMet_MTases"/>
    <property type="match status" value="1"/>
</dbReference>
<dbReference type="Gene3D" id="2.30.38.10">
    <property type="entry name" value="Luciferase, Domain 3"/>
    <property type="match status" value="2"/>
</dbReference>
<dbReference type="Pfam" id="PF00975">
    <property type="entry name" value="Thioesterase"/>
    <property type="match status" value="1"/>
</dbReference>
<dbReference type="InterPro" id="IPR001242">
    <property type="entry name" value="Condensation_dom"/>
</dbReference>
<dbReference type="Pfam" id="PF13193">
    <property type="entry name" value="AMP-binding_C"/>
    <property type="match status" value="3"/>
</dbReference>
<dbReference type="SUPFAM" id="SSF53335">
    <property type="entry name" value="S-adenosyl-L-methionine-dependent methyltransferases"/>
    <property type="match status" value="1"/>
</dbReference>
<comment type="cofactor">
    <cofactor evidence="1">
        <name>pantetheine 4'-phosphate</name>
        <dbReference type="ChEBI" id="CHEBI:47942"/>
    </cofactor>
</comment>
<dbReference type="InterPro" id="IPR045851">
    <property type="entry name" value="AMP-bd_C_sf"/>
</dbReference>
<comment type="caution">
    <text evidence="6">The sequence shown here is derived from an EMBL/GenBank/DDBJ whole genome shotgun (WGS) entry which is preliminary data.</text>
</comment>
<keyword evidence="7" id="KW-1185">Reference proteome</keyword>
<dbReference type="CDD" id="cd19543">
    <property type="entry name" value="DCL_NRPS"/>
    <property type="match status" value="1"/>
</dbReference>
<evidence type="ECO:0000256" key="3">
    <source>
        <dbReference type="ARBA" id="ARBA00022553"/>
    </source>
</evidence>
<dbReference type="PROSITE" id="PS00455">
    <property type="entry name" value="AMP_BINDING"/>
    <property type="match status" value="4"/>
</dbReference>
<dbReference type="CDD" id="cd17651">
    <property type="entry name" value="A_NRPS_VisG_like"/>
    <property type="match status" value="2"/>
</dbReference>
<dbReference type="Gene3D" id="3.30.559.30">
    <property type="entry name" value="Nonribosomal peptide synthetase, condensation domain"/>
    <property type="match status" value="4"/>
</dbReference>
<dbReference type="SUPFAM" id="SSF53474">
    <property type="entry name" value="alpha/beta-Hydrolases"/>
    <property type="match status" value="1"/>
</dbReference>
<keyword evidence="3" id="KW-0597">Phosphoprotein</keyword>
<dbReference type="Pfam" id="PF08242">
    <property type="entry name" value="Methyltransf_12"/>
    <property type="match status" value="1"/>
</dbReference>
<dbReference type="Gene3D" id="3.40.50.1820">
    <property type="entry name" value="alpha/beta hydrolase"/>
    <property type="match status" value="1"/>
</dbReference>
<dbReference type="SUPFAM" id="SSF47336">
    <property type="entry name" value="ACP-like"/>
    <property type="match status" value="4"/>
</dbReference>
<dbReference type="NCBIfam" id="TIGR01733">
    <property type="entry name" value="AA-adenyl-dom"/>
    <property type="match status" value="4"/>
</dbReference>
<dbReference type="SMART" id="SM00824">
    <property type="entry name" value="PKS_TE"/>
    <property type="match status" value="1"/>
</dbReference>
<dbReference type="EMBL" id="JBHLUD010000015">
    <property type="protein sequence ID" value="MFC0548232.1"/>
    <property type="molecule type" value="Genomic_DNA"/>
</dbReference>
<dbReference type="SUPFAM" id="SSF56801">
    <property type="entry name" value="Acetyl-CoA synthetase-like"/>
    <property type="match status" value="4"/>
</dbReference>
<dbReference type="PANTHER" id="PTHR45527">
    <property type="entry name" value="NONRIBOSOMAL PEPTIDE SYNTHETASE"/>
    <property type="match status" value="1"/>
</dbReference>
<keyword evidence="2" id="KW-0596">Phosphopantetheine</keyword>